<comment type="caution">
    <text evidence="8">The sequence shown here is derived from an EMBL/GenBank/DDBJ whole genome shotgun (WGS) entry which is preliminary data.</text>
</comment>
<comment type="catalytic activity">
    <reaction evidence="5">
        <text>L-tryptophan + O2 = N-formyl-L-kynurenine</text>
        <dbReference type="Rhea" id="RHEA:24536"/>
        <dbReference type="ChEBI" id="CHEBI:15379"/>
        <dbReference type="ChEBI" id="CHEBI:57912"/>
        <dbReference type="ChEBI" id="CHEBI:58629"/>
    </reaction>
</comment>
<dbReference type="GO" id="GO:0046872">
    <property type="term" value="F:metal ion binding"/>
    <property type="evidence" value="ECO:0007669"/>
    <property type="project" value="UniProtKB-UniRule"/>
</dbReference>
<feature type="binding site" description="proximal binding residue" evidence="4">
    <location>
        <position position="446"/>
    </location>
    <ligand>
        <name>heme b</name>
        <dbReference type="ChEBI" id="CHEBI:60344"/>
    </ligand>
    <ligandPart>
        <name>Fe</name>
        <dbReference type="ChEBI" id="CHEBI:18248"/>
    </ligandPart>
</feature>
<dbReference type="EC" id="1.13.11.52" evidence="5"/>
<dbReference type="PANTHER" id="PTHR28657">
    <property type="entry name" value="INDOLEAMINE 2,3-DIOXYGENASE"/>
    <property type="match status" value="1"/>
</dbReference>
<evidence type="ECO:0000256" key="6">
    <source>
        <dbReference type="SAM" id="MobiDB-lite"/>
    </source>
</evidence>
<gene>
    <name evidence="8" type="ORF">DBV05_g12627</name>
</gene>
<protein>
    <recommendedName>
        <fullName evidence="5">Indoleamine 2,3-dioxygenase</fullName>
        <ecNumber evidence="5">1.13.11.52</ecNumber>
    </recommendedName>
</protein>
<name>A0A5N5CTL9_9PEZI</name>
<accession>A0A5N5CTL9</accession>
<dbReference type="Gene3D" id="1.20.58.480">
    <property type="match status" value="1"/>
</dbReference>
<feature type="region of interest" description="Disordered" evidence="6">
    <location>
        <begin position="32"/>
        <end position="60"/>
    </location>
</feature>
<dbReference type="PANTHER" id="PTHR28657:SF11">
    <property type="entry name" value="INDOLEAMINE 2,3-DIOXYGENASE"/>
    <property type="match status" value="1"/>
</dbReference>
<keyword evidence="4 5" id="KW-0349">Heme</keyword>
<evidence type="ECO:0000256" key="3">
    <source>
        <dbReference type="ARBA" id="ARBA00023004"/>
    </source>
</evidence>
<dbReference type="EMBL" id="VCHE01000296">
    <property type="protein sequence ID" value="KAB2568695.1"/>
    <property type="molecule type" value="Genomic_DNA"/>
</dbReference>
<dbReference type="InterPro" id="IPR037217">
    <property type="entry name" value="Trp/Indoleamine_2_3_dOase-like"/>
</dbReference>
<feature type="chain" id="PRO_5025034836" description="Indoleamine 2,3-dioxygenase" evidence="7">
    <location>
        <begin position="36"/>
        <end position="498"/>
    </location>
</feature>
<reference evidence="8 9" key="1">
    <citation type="journal article" date="2019" name="Sci. Rep.">
        <title>A multi-omics analysis of the grapevine pathogen Lasiodiplodia theobromae reveals that temperature affects the expression of virulence- and pathogenicity-related genes.</title>
        <authorList>
            <person name="Felix C."/>
            <person name="Meneses R."/>
            <person name="Goncalves M.F.M."/>
            <person name="Tilleman L."/>
            <person name="Duarte A.S."/>
            <person name="Jorrin-Novo J.V."/>
            <person name="Van de Peer Y."/>
            <person name="Deforce D."/>
            <person name="Van Nieuwerburgh F."/>
            <person name="Esteves A.C."/>
            <person name="Alves A."/>
        </authorList>
    </citation>
    <scope>NUCLEOTIDE SEQUENCE [LARGE SCALE GENOMIC DNA]</scope>
    <source>
        <strain evidence="8 9">LA-SOL3</strain>
    </source>
</reference>
<sequence>MAATFQQLFFSLLSYLKTLLLTFLTGAFISPKSSSTTTTKKPITSPSSLDRHVPTSQTTQVDEPALLSRIASLADTHEAAARLHAMITDAGAGSWPPRFPTDISAWPAPLRAYHNVWQACAPFLAVPAPSTDDATNNALRASFRARMSTLLESEVDLPAVEQLLSRAESSSDPEAPVPRAVYNAFYACVAMSRHAFRWATIPAVRVGQEEKLIAYPTALTLPWPFLQRRYGFGSQAGNALSNFLYHWGGDAVGPVYEVNVGVSREDRPAVHRAEYWFSFMFAETERLALPVYVEVVEALAAWERGDRDAVLAGLKRMRESVRAVVRVLYDNLIEPKIEREVWLGWVQGFHAYGAGENSGVDGAYVEFDGVSGNQLPFFQVVDAFLGLASYLSPDESKTSIPAVQRRLGAEVSKWSFRKEVKERGDEEVEREMAAIAKQVRVWRAAHKVRIVPYLAQPAPERMLMMAGKSVLETKGVKTIKGVVEYLDYLVGRRIEQTA</sequence>
<evidence type="ECO:0000313" key="8">
    <source>
        <dbReference type="EMBL" id="KAB2568695.1"/>
    </source>
</evidence>
<proteinExistence type="inferred from homology"/>
<organism evidence="8 9">
    <name type="scientific">Lasiodiplodia theobromae</name>
    <dbReference type="NCBI Taxonomy" id="45133"/>
    <lineage>
        <taxon>Eukaryota</taxon>
        <taxon>Fungi</taxon>
        <taxon>Dikarya</taxon>
        <taxon>Ascomycota</taxon>
        <taxon>Pezizomycotina</taxon>
        <taxon>Dothideomycetes</taxon>
        <taxon>Dothideomycetes incertae sedis</taxon>
        <taxon>Botryosphaeriales</taxon>
        <taxon>Botryosphaeriaceae</taxon>
        <taxon>Lasiodiplodia</taxon>
    </lineage>
</organism>
<keyword evidence="7" id="KW-0732">Signal</keyword>
<keyword evidence="2 4" id="KW-0479">Metal-binding</keyword>
<dbReference type="GO" id="GO:0034354">
    <property type="term" value="P:'de novo' NAD+ biosynthetic process from L-tryptophan"/>
    <property type="evidence" value="ECO:0007669"/>
    <property type="project" value="TreeGrafter"/>
</dbReference>
<keyword evidence="5" id="KW-0223">Dioxygenase</keyword>
<evidence type="ECO:0000256" key="1">
    <source>
        <dbReference type="ARBA" id="ARBA00007119"/>
    </source>
</evidence>
<evidence type="ECO:0000256" key="5">
    <source>
        <dbReference type="RuleBase" id="RU369119"/>
    </source>
</evidence>
<dbReference type="GO" id="GO:0005737">
    <property type="term" value="C:cytoplasm"/>
    <property type="evidence" value="ECO:0007669"/>
    <property type="project" value="TreeGrafter"/>
</dbReference>
<feature type="signal peptide" evidence="7">
    <location>
        <begin position="1"/>
        <end position="35"/>
    </location>
</feature>
<evidence type="ECO:0000313" key="9">
    <source>
        <dbReference type="Proteomes" id="UP000325902"/>
    </source>
</evidence>
<dbReference type="OrthoDB" id="4662583at2759"/>
<comment type="function">
    <text evidence="5">Produces N-formyl-kynurenine through the oxidation of tryptophan.</text>
</comment>
<feature type="compositionally biased region" description="Low complexity" evidence="6">
    <location>
        <begin position="32"/>
        <end position="48"/>
    </location>
</feature>
<evidence type="ECO:0000256" key="4">
    <source>
        <dbReference type="PIRSR" id="PIRSR600898-1"/>
    </source>
</evidence>
<keyword evidence="5" id="KW-0560">Oxidoreductase</keyword>
<dbReference type="SUPFAM" id="SSF140959">
    <property type="entry name" value="Indolic compounds 2,3-dioxygenase-like"/>
    <property type="match status" value="1"/>
</dbReference>
<keyword evidence="3 4" id="KW-0408">Iron</keyword>
<dbReference type="GO" id="GO:0020037">
    <property type="term" value="F:heme binding"/>
    <property type="evidence" value="ECO:0007669"/>
    <property type="project" value="UniProtKB-UniRule"/>
</dbReference>
<evidence type="ECO:0000256" key="2">
    <source>
        <dbReference type="ARBA" id="ARBA00022723"/>
    </source>
</evidence>
<evidence type="ECO:0000256" key="7">
    <source>
        <dbReference type="SAM" id="SignalP"/>
    </source>
</evidence>
<comment type="similarity">
    <text evidence="1 5">Belongs to the indoleamine 2,3-dioxygenase family.</text>
</comment>
<keyword evidence="9" id="KW-1185">Reference proteome</keyword>
<dbReference type="AlphaFoldDB" id="A0A5N5CTL9"/>
<dbReference type="GO" id="GO:0019441">
    <property type="term" value="P:L-tryptophan catabolic process to kynurenine"/>
    <property type="evidence" value="ECO:0007669"/>
    <property type="project" value="UniProtKB-UniRule"/>
</dbReference>
<dbReference type="GO" id="GO:0033754">
    <property type="term" value="F:indoleamine 2,3-dioxygenase activity"/>
    <property type="evidence" value="ECO:0007669"/>
    <property type="project" value="UniProtKB-EC"/>
</dbReference>
<dbReference type="Proteomes" id="UP000325902">
    <property type="component" value="Unassembled WGS sequence"/>
</dbReference>
<dbReference type="InterPro" id="IPR000898">
    <property type="entry name" value="Indolamine_dOase"/>
</dbReference>